<dbReference type="InterPro" id="IPR036770">
    <property type="entry name" value="Ankyrin_rpt-contain_sf"/>
</dbReference>
<reference evidence="4 5" key="1">
    <citation type="submission" date="2024-02" db="EMBL/GenBank/DDBJ databases">
        <title>Chromosome-scale genome assembly of the rough periwinkle Littorina saxatilis.</title>
        <authorList>
            <person name="De Jode A."/>
            <person name="Faria R."/>
            <person name="Formenti G."/>
            <person name="Sims Y."/>
            <person name="Smith T.P."/>
            <person name="Tracey A."/>
            <person name="Wood J.M.D."/>
            <person name="Zagrodzka Z.B."/>
            <person name="Johannesson K."/>
            <person name="Butlin R.K."/>
            <person name="Leder E.H."/>
        </authorList>
    </citation>
    <scope>NUCLEOTIDE SEQUENCE [LARGE SCALE GENOMIC DNA]</scope>
    <source>
        <strain evidence="4">Snail1</strain>
        <tissue evidence="4">Muscle</tissue>
    </source>
</reference>
<evidence type="ECO:0000313" key="4">
    <source>
        <dbReference type="EMBL" id="KAK7109983.1"/>
    </source>
</evidence>
<sequence>MMAERACAPTITMGEARSLSTAASSGDAGPLAEKQVVWFTALWKQCLSKGTVDRVLPIMRRMPYHQRQQLVEVESSDSGPMLVAACMLGSVHMVNFMLDECGADIERKGMIIVPTYPADISFPASPLWCAAVSGHVEVVKTLIRHGADIGFKTSHGSTPLRSACFASQVDTVRVLIEAGADIHAPNHTGSTCLINSVHCPELVQLLLMRGAHPNDQDNAGNTALHYAAGEGHLKSVKYLIQFGGDCRHRNRNGVNVLQRCASRGWKHICDYVIQNTHAFKYIEVIEAYELLGCGFVETFDRYDMAVEQWRKALMLRSHLFPKSNMRLQKIAAYSYRLEFFSLDELDAIASDPDEIRMQSLLITERICGDTNRELTCLMLSRAGQYFAACLYRPCLELYKHAFHIQVTSLHPLSADLEYTACKCLGLILGCQGQLVNAEGREVACVSDCLEVLQLLVKLLDKAKAALHLYLSTTHPDHCRCQVCDRGGTLYPSYVRCGCRHHTEKGQETYFILLMYALHLVRLMAEYQQLSASELHRFRSLVYHLIKAGHRTPAGDSLLHLCFPLCDLLGTGKLQMPTVPLLETLIACGADADALNDSGESPLFSIFFGSEETQKEMLSHPDREKWLGLLLKHDAHADRVSLSGKNLLQALEVENVCILNHVNLQCLAARAIKCHDVPYKDTYKLSPDLISFVEMH</sequence>
<proteinExistence type="predicted"/>
<dbReference type="PROSITE" id="PS50088">
    <property type="entry name" value="ANK_REPEAT"/>
    <property type="match status" value="3"/>
</dbReference>
<accession>A0AAN9GID4</accession>
<dbReference type="InterPro" id="IPR002110">
    <property type="entry name" value="Ankyrin_rpt"/>
</dbReference>
<keyword evidence="2 3" id="KW-0040">ANK repeat</keyword>
<dbReference type="PANTHER" id="PTHR24171">
    <property type="entry name" value="ANKYRIN REPEAT DOMAIN-CONTAINING PROTEIN 39-RELATED"/>
    <property type="match status" value="1"/>
</dbReference>
<feature type="repeat" description="ANK" evidence="3">
    <location>
        <begin position="122"/>
        <end position="154"/>
    </location>
</feature>
<protein>
    <submittedName>
        <fullName evidence="4">Uncharacterized protein</fullName>
    </submittedName>
</protein>
<evidence type="ECO:0000313" key="5">
    <source>
        <dbReference type="Proteomes" id="UP001374579"/>
    </source>
</evidence>
<comment type="caution">
    <text evidence="4">The sequence shown here is derived from an EMBL/GenBank/DDBJ whole genome shotgun (WGS) entry which is preliminary data.</text>
</comment>
<dbReference type="Gene3D" id="1.25.40.20">
    <property type="entry name" value="Ankyrin repeat-containing domain"/>
    <property type="match status" value="2"/>
</dbReference>
<keyword evidence="5" id="KW-1185">Reference proteome</keyword>
<keyword evidence="1" id="KW-0677">Repeat</keyword>
<evidence type="ECO:0000256" key="3">
    <source>
        <dbReference type="PROSITE-ProRule" id="PRU00023"/>
    </source>
</evidence>
<dbReference type="PROSITE" id="PS50297">
    <property type="entry name" value="ANK_REP_REGION"/>
    <property type="match status" value="3"/>
</dbReference>
<dbReference type="SUPFAM" id="SSF48403">
    <property type="entry name" value="Ankyrin repeat"/>
    <property type="match status" value="1"/>
</dbReference>
<evidence type="ECO:0000256" key="2">
    <source>
        <dbReference type="ARBA" id="ARBA00023043"/>
    </source>
</evidence>
<feature type="repeat" description="ANK" evidence="3">
    <location>
        <begin position="219"/>
        <end position="251"/>
    </location>
</feature>
<name>A0AAN9GID4_9CAEN</name>
<dbReference type="EMBL" id="JBAMIC010000003">
    <property type="protein sequence ID" value="KAK7109983.1"/>
    <property type="molecule type" value="Genomic_DNA"/>
</dbReference>
<dbReference type="Proteomes" id="UP001374579">
    <property type="component" value="Unassembled WGS sequence"/>
</dbReference>
<gene>
    <name evidence="4" type="ORF">V1264_013927</name>
</gene>
<dbReference type="SMART" id="SM00248">
    <property type="entry name" value="ANK"/>
    <property type="match status" value="5"/>
</dbReference>
<dbReference type="AlphaFoldDB" id="A0AAN9GID4"/>
<dbReference type="Pfam" id="PF12796">
    <property type="entry name" value="Ank_2"/>
    <property type="match status" value="2"/>
</dbReference>
<organism evidence="4 5">
    <name type="scientific">Littorina saxatilis</name>
    <dbReference type="NCBI Taxonomy" id="31220"/>
    <lineage>
        <taxon>Eukaryota</taxon>
        <taxon>Metazoa</taxon>
        <taxon>Spiralia</taxon>
        <taxon>Lophotrochozoa</taxon>
        <taxon>Mollusca</taxon>
        <taxon>Gastropoda</taxon>
        <taxon>Caenogastropoda</taxon>
        <taxon>Littorinimorpha</taxon>
        <taxon>Littorinoidea</taxon>
        <taxon>Littorinidae</taxon>
        <taxon>Littorina</taxon>
    </lineage>
</organism>
<evidence type="ECO:0000256" key="1">
    <source>
        <dbReference type="ARBA" id="ARBA00022737"/>
    </source>
</evidence>
<feature type="repeat" description="ANK" evidence="3">
    <location>
        <begin position="155"/>
        <end position="187"/>
    </location>
</feature>